<evidence type="ECO:0000256" key="6">
    <source>
        <dbReference type="SAM" id="MobiDB-lite"/>
    </source>
</evidence>
<evidence type="ECO:0000256" key="7">
    <source>
        <dbReference type="SAM" id="Phobius"/>
    </source>
</evidence>
<feature type="region of interest" description="Disordered" evidence="6">
    <location>
        <begin position="1"/>
        <end position="27"/>
    </location>
</feature>
<feature type="region of interest" description="Disordered" evidence="6">
    <location>
        <begin position="206"/>
        <end position="225"/>
    </location>
</feature>
<evidence type="ECO:0000256" key="4">
    <source>
        <dbReference type="ARBA" id="ARBA00022989"/>
    </source>
</evidence>
<feature type="transmembrane region" description="Helical" evidence="7">
    <location>
        <begin position="637"/>
        <end position="658"/>
    </location>
</feature>
<dbReference type="PANTHER" id="PTHR22950">
    <property type="entry name" value="AMINO ACID TRANSPORTER"/>
    <property type="match status" value="1"/>
</dbReference>
<feature type="transmembrane region" description="Helical" evidence="7">
    <location>
        <begin position="604"/>
        <end position="625"/>
    </location>
</feature>
<evidence type="ECO:0000256" key="5">
    <source>
        <dbReference type="ARBA" id="ARBA00023136"/>
    </source>
</evidence>
<evidence type="ECO:0000313" key="10">
    <source>
        <dbReference type="Proteomes" id="UP000789706"/>
    </source>
</evidence>
<gene>
    <name evidence="9" type="ORF">DEBURN_LOCUS4934</name>
</gene>
<comment type="similarity">
    <text evidence="2">Belongs to the amino acid/polyamine transporter 2 family.</text>
</comment>
<keyword evidence="10" id="KW-1185">Reference proteome</keyword>
<feature type="transmembrane region" description="Helical" evidence="7">
    <location>
        <begin position="352"/>
        <end position="374"/>
    </location>
</feature>
<feature type="transmembrane region" description="Helical" evidence="7">
    <location>
        <begin position="492"/>
        <end position="515"/>
    </location>
</feature>
<evidence type="ECO:0000259" key="8">
    <source>
        <dbReference type="Pfam" id="PF01490"/>
    </source>
</evidence>
<comment type="subcellular location">
    <subcellularLocation>
        <location evidence="1">Membrane</location>
        <topology evidence="1">Multi-pass membrane protein</topology>
    </subcellularLocation>
</comment>
<feature type="compositionally biased region" description="Polar residues" evidence="6">
    <location>
        <begin position="87"/>
        <end position="101"/>
    </location>
</feature>
<proteinExistence type="inferred from homology"/>
<name>A0A9N9F3G3_9GLOM</name>
<accession>A0A9N9F3G3</accession>
<dbReference type="EMBL" id="CAJVPK010000406">
    <property type="protein sequence ID" value="CAG8506155.1"/>
    <property type="molecule type" value="Genomic_DNA"/>
</dbReference>
<feature type="transmembrane region" description="Helical" evidence="7">
    <location>
        <begin position="394"/>
        <end position="411"/>
    </location>
</feature>
<protein>
    <submittedName>
        <fullName evidence="9">7617_t:CDS:1</fullName>
    </submittedName>
</protein>
<dbReference type="GO" id="GO:0005774">
    <property type="term" value="C:vacuolar membrane"/>
    <property type="evidence" value="ECO:0007669"/>
    <property type="project" value="TreeGrafter"/>
</dbReference>
<evidence type="ECO:0000256" key="3">
    <source>
        <dbReference type="ARBA" id="ARBA00022692"/>
    </source>
</evidence>
<dbReference type="Pfam" id="PF01490">
    <property type="entry name" value="Aa_trans"/>
    <property type="match status" value="1"/>
</dbReference>
<feature type="transmembrane region" description="Helical" evidence="7">
    <location>
        <begin position="418"/>
        <end position="439"/>
    </location>
</feature>
<reference evidence="9" key="1">
    <citation type="submission" date="2021-06" db="EMBL/GenBank/DDBJ databases">
        <authorList>
            <person name="Kallberg Y."/>
            <person name="Tangrot J."/>
            <person name="Rosling A."/>
        </authorList>
    </citation>
    <scope>NUCLEOTIDE SEQUENCE</scope>
    <source>
        <strain evidence="9">AZ414A</strain>
    </source>
</reference>
<dbReference type="AlphaFoldDB" id="A0A9N9F3G3"/>
<feature type="transmembrane region" description="Helical" evidence="7">
    <location>
        <begin position="459"/>
        <end position="480"/>
    </location>
</feature>
<comment type="caution">
    <text evidence="9">The sequence shown here is derived from an EMBL/GenBank/DDBJ whole genome shotgun (WGS) entry which is preliminary data.</text>
</comment>
<dbReference type="OrthoDB" id="1684102at2759"/>
<dbReference type="Proteomes" id="UP000789706">
    <property type="component" value="Unassembled WGS sequence"/>
</dbReference>
<evidence type="ECO:0000256" key="1">
    <source>
        <dbReference type="ARBA" id="ARBA00004141"/>
    </source>
</evidence>
<dbReference type="Gene3D" id="1.20.1740.10">
    <property type="entry name" value="Amino acid/polyamine transporter I"/>
    <property type="match status" value="1"/>
</dbReference>
<feature type="domain" description="Amino acid transporter transmembrane" evidence="8">
    <location>
        <begin position="278"/>
        <end position="657"/>
    </location>
</feature>
<dbReference type="InterPro" id="IPR013057">
    <property type="entry name" value="AA_transpt_TM"/>
</dbReference>
<sequence>MVSPAEPLDIKKRGKSKSPLNSIPERAISPSFNTDRINNINRLVSPPHNNLNRLVSPPLNNINLLASPPLNNINRLASPPPPDVQHLSKSQPKASYQNKLDSSFPVNKNFANSSGSNGRFLGSYSFGSLEQNPESYIIYIPKERKAEIVKKHLVTDEEYARSYGSYESTSILPDSHYSSSHKLPGGDATHEVYKWQKGIENEPMKRTRSRSLHIPKPYDPDTSNIREPGGFRRHHVLMKARKAGKEPNIITRNFIDFLAMYGHFAGEDLSDHEDGHANASPSKAVFLLLKSFVGTGVMFLPKAFYNGGMAFSLIFLIAVAAISLCAFLLLVETRFYVPYSFGDIGGVLYGRWMRLAVLFSITISQIGFVCAYMIFVAQNIGSVVFEVTGIERDVAWYLMAQLAVFMPLAMIRRISKLSFTALIADAFIMFGLLYLYYYDISLLATKGMGKIEAFNSSDFALFIGTAVFTFEGIGLIIPITESMKEPEKFPKVLTGVMIFITFIFTSIGVLSYAAFGENVETVVILNLPAGDPVVQAVQFLYALAILLSIPLQLFPALRIMEQGLFEKSGKDDRLVKWQKNVFRCLTVIACGLISYGGSRDLDKFVSLIGSLACVPLCFLYPPLFHFKAAAHTLKAQLLDIFIFVFGLFSLLYTSYVTLDKWGDI</sequence>
<feature type="transmembrane region" description="Helical" evidence="7">
    <location>
        <begin position="310"/>
        <end position="331"/>
    </location>
</feature>
<dbReference type="PANTHER" id="PTHR22950:SF666">
    <property type="entry name" value="VACUOLAR AMINO ACID TRANSPORTER 4"/>
    <property type="match status" value="1"/>
</dbReference>
<organism evidence="9 10">
    <name type="scientific">Diversispora eburnea</name>
    <dbReference type="NCBI Taxonomy" id="1213867"/>
    <lineage>
        <taxon>Eukaryota</taxon>
        <taxon>Fungi</taxon>
        <taxon>Fungi incertae sedis</taxon>
        <taxon>Mucoromycota</taxon>
        <taxon>Glomeromycotina</taxon>
        <taxon>Glomeromycetes</taxon>
        <taxon>Diversisporales</taxon>
        <taxon>Diversisporaceae</taxon>
        <taxon>Diversispora</taxon>
    </lineage>
</organism>
<evidence type="ECO:0000313" key="9">
    <source>
        <dbReference type="EMBL" id="CAG8506155.1"/>
    </source>
</evidence>
<keyword evidence="5 7" id="KW-0472">Membrane</keyword>
<keyword evidence="3 7" id="KW-0812">Transmembrane</keyword>
<keyword evidence="4 7" id="KW-1133">Transmembrane helix</keyword>
<evidence type="ECO:0000256" key="2">
    <source>
        <dbReference type="ARBA" id="ARBA00008066"/>
    </source>
</evidence>
<dbReference type="GO" id="GO:0015179">
    <property type="term" value="F:L-amino acid transmembrane transporter activity"/>
    <property type="evidence" value="ECO:0007669"/>
    <property type="project" value="TreeGrafter"/>
</dbReference>
<feature type="transmembrane region" description="Helical" evidence="7">
    <location>
        <begin position="535"/>
        <end position="559"/>
    </location>
</feature>
<feature type="region of interest" description="Disordered" evidence="6">
    <location>
        <begin position="73"/>
        <end position="101"/>
    </location>
</feature>